<proteinExistence type="predicted"/>
<comment type="caution">
    <text evidence="1">The sequence shown here is derived from an EMBL/GenBank/DDBJ whole genome shotgun (WGS) entry which is preliminary data.</text>
</comment>
<gene>
    <name evidence="1" type="ORF">PGT21_030705</name>
    <name evidence="2" type="ORF">PGTUg99_010571</name>
</gene>
<dbReference type="EMBL" id="VDEP01000281">
    <property type="protein sequence ID" value="KAA1112198.1"/>
    <property type="molecule type" value="Genomic_DNA"/>
</dbReference>
<evidence type="ECO:0000313" key="4">
    <source>
        <dbReference type="Proteomes" id="UP000325313"/>
    </source>
</evidence>
<evidence type="ECO:0000313" key="2">
    <source>
        <dbReference type="EMBL" id="KAA1112198.1"/>
    </source>
</evidence>
<dbReference type="Proteomes" id="UP000325313">
    <property type="component" value="Unassembled WGS sequence"/>
</dbReference>
<accession>A0A5B0LZZ9</accession>
<organism evidence="1 3">
    <name type="scientific">Puccinia graminis f. sp. tritici</name>
    <dbReference type="NCBI Taxonomy" id="56615"/>
    <lineage>
        <taxon>Eukaryota</taxon>
        <taxon>Fungi</taxon>
        <taxon>Dikarya</taxon>
        <taxon>Basidiomycota</taxon>
        <taxon>Pucciniomycotina</taxon>
        <taxon>Pucciniomycetes</taxon>
        <taxon>Pucciniales</taxon>
        <taxon>Pucciniaceae</taxon>
        <taxon>Puccinia</taxon>
    </lineage>
</organism>
<evidence type="ECO:0000313" key="3">
    <source>
        <dbReference type="Proteomes" id="UP000324748"/>
    </source>
</evidence>
<keyword evidence="3" id="KW-1185">Reference proteome</keyword>
<name>A0A5B0LZZ9_PUCGR</name>
<dbReference type="EMBL" id="VSWC01000183">
    <property type="protein sequence ID" value="KAA1069649.1"/>
    <property type="molecule type" value="Genomic_DNA"/>
</dbReference>
<dbReference type="Proteomes" id="UP000324748">
    <property type="component" value="Unassembled WGS sequence"/>
</dbReference>
<dbReference type="AlphaFoldDB" id="A0A5B0LZZ9"/>
<sequence length="50" mass="5526">MIRVCEKSTSTIYGRKQSDRSLITVHAGSNFTLTKKEIGAVWLEPTDEAG</sequence>
<protein>
    <submittedName>
        <fullName evidence="1">Uncharacterized protein</fullName>
    </submittedName>
</protein>
<evidence type="ECO:0000313" key="1">
    <source>
        <dbReference type="EMBL" id="KAA1069649.1"/>
    </source>
</evidence>
<reference evidence="3 4" key="1">
    <citation type="submission" date="2019-05" db="EMBL/GenBank/DDBJ databases">
        <title>Emergence of the Ug99 lineage of the wheat stem rust pathogen through somatic hybridization.</title>
        <authorList>
            <person name="Li F."/>
            <person name="Upadhyaya N.M."/>
            <person name="Sperschneider J."/>
            <person name="Matny O."/>
            <person name="Nguyen-Phuc H."/>
            <person name="Mago R."/>
            <person name="Raley C."/>
            <person name="Miller M.E."/>
            <person name="Silverstein K.A.T."/>
            <person name="Henningsen E."/>
            <person name="Hirsch C.D."/>
            <person name="Visser B."/>
            <person name="Pretorius Z.A."/>
            <person name="Steffenson B.J."/>
            <person name="Schwessinger B."/>
            <person name="Dodds P.N."/>
            <person name="Figueroa M."/>
        </authorList>
    </citation>
    <scope>NUCLEOTIDE SEQUENCE [LARGE SCALE GENOMIC DNA]</scope>
    <source>
        <strain evidence="1">21-0</strain>
        <strain evidence="2 4">Ug99</strain>
    </source>
</reference>